<feature type="domain" description="CoA-binding" evidence="2">
    <location>
        <begin position="9"/>
        <end position="97"/>
    </location>
</feature>
<dbReference type="Gene3D" id="3.30.1490.20">
    <property type="entry name" value="ATP-grasp fold, A domain"/>
    <property type="match status" value="1"/>
</dbReference>
<keyword evidence="1" id="KW-0816">Tricarboxylic acid cycle</keyword>
<dbReference type="InterPro" id="IPR016102">
    <property type="entry name" value="Succinyl-CoA_synth-like"/>
</dbReference>
<name>A0A117UU24_9SPHN</name>
<evidence type="ECO:0000313" key="3">
    <source>
        <dbReference type="EMBL" id="KUR70886.1"/>
    </source>
</evidence>
<evidence type="ECO:0000313" key="4">
    <source>
        <dbReference type="Proteomes" id="UP000058012"/>
    </source>
</evidence>
<gene>
    <name evidence="3" type="ORF">AQZ52_13800</name>
</gene>
<dbReference type="STRING" id="1117702.AQZ52_13800"/>
<dbReference type="PANTHER" id="PTHR42793:SF4">
    <property type="entry name" value="BLL6376 PROTEIN"/>
    <property type="match status" value="1"/>
</dbReference>
<dbReference type="InterPro" id="IPR036291">
    <property type="entry name" value="NAD(P)-bd_dom_sf"/>
</dbReference>
<dbReference type="Gene3D" id="3.40.50.720">
    <property type="entry name" value="NAD(P)-binding Rossmann-like Domain"/>
    <property type="match status" value="1"/>
</dbReference>
<organism evidence="3 4">
    <name type="scientific">Novosphingobium fuchskuhlense</name>
    <dbReference type="NCBI Taxonomy" id="1117702"/>
    <lineage>
        <taxon>Bacteria</taxon>
        <taxon>Pseudomonadati</taxon>
        <taxon>Pseudomonadota</taxon>
        <taxon>Alphaproteobacteria</taxon>
        <taxon>Sphingomonadales</taxon>
        <taxon>Sphingomonadaceae</taxon>
        <taxon>Novosphingobium</taxon>
    </lineage>
</organism>
<dbReference type="AlphaFoldDB" id="A0A117UU24"/>
<dbReference type="PANTHER" id="PTHR42793">
    <property type="entry name" value="COA BINDING DOMAIN CONTAINING PROTEIN"/>
    <property type="match status" value="1"/>
</dbReference>
<dbReference type="SUPFAM" id="SSF52210">
    <property type="entry name" value="Succinyl-CoA synthetase domains"/>
    <property type="match status" value="2"/>
</dbReference>
<sequence>MSADRLSRLLRPRSLALVGGKAAEEAVRQCRALGFAGPIWPVNPKRAEMAGLPCFPDMASLPASPDAVFIAAPAPATIALAGELQGSGGAICYAADFAESGEEGQARQAALLEAAHGVPLIGPNCYGMLNLFDRVALWPDQHGCLPIDQGRGVAIVSQSGNLALNLTMQARGLPIGYVISVGNCADVAPADLIEALIADERVSAIGLHLEGLGSIARFSEACLAARAAGVPIVALKTGASAKGAALTMSHTSSLAGADALVDALFARLGVARAHDPATFLETLKLLHVAGPLRARRITSASCSGGEASLTADLAEAAGLETPDFPPATQAALEDVLGPRVHVANPLDYHTYIWGDLAAQTACFGAMLDAGFEASLLILDFPRADRCSAADWDVTLAAFRAACAKPTPAGTVRMMVSSLAETMPEPVAAALLAEGIVPAAGLAEALRAIAAAASIGEAWARPAPDALAEMPLVLPGEPAVWDEVRSKAALAAAGVPIARGAVFTLAELEDPATALPVPFPLVLKAVGANLAHKTELGGVALNLGSREALLAAAQGMSRLSGTFLVEEMVGGAVAELIVGVGRDPQFGLFLTLGAGGIFVELLRQTEQLLLPVGKSDIAAALARLPLFKVLGGYRGKPGCDMPALIDAIAAIATWATTQADRLEEMDVNPLLALPSGAVAVDAVIRIREAEA</sequence>
<dbReference type="OrthoDB" id="9807426at2"/>
<evidence type="ECO:0000259" key="2">
    <source>
        <dbReference type="SMART" id="SM00881"/>
    </source>
</evidence>
<dbReference type="Pfam" id="PF13549">
    <property type="entry name" value="ATP-grasp_5"/>
    <property type="match status" value="1"/>
</dbReference>
<dbReference type="RefSeq" id="WP_067911839.1">
    <property type="nucleotide sequence ID" value="NZ_KQ954245.1"/>
</dbReference>
<evidence type="ECO:0000256" key="1">
    <source>
        <dbReference type="ARBA" id="ARBA00022532"/>
    </source>
</evidence>
<proteinExistence type="predicted"/>
<dbReference type="Gene3D" id="3.30.470.20">
    <property type="entry name" value="ATP-grasp fold, B domain"/>
    <property type="match status" value="1"/>
</dbReference>
<dbReference type="InterPro" id="IPR003781">
    <property type="entry name" value="CoA-bd"/>
</dbReference>
<protein>
    <recommendedName>
        <fullName evidence="2">CoA-binding domain-containing protein</fullName>
    </recommendedName>
</protein>
<reference evidence="3 4" key="1">
    <citation type="submission" date="2015-10" db="EMBL/GenBank/DDBJ databases">
        <title>Draft genome sequence of Novosphingobium fuchskuhlense DSM 25065 isolated from a surface water sample of the southwest basin of Lake Grosse Fuchskuhle.</title>
        <authorList>
            <person name="Ruckert C."/>
            <person name="Winkler A."/>
            <person name="Glaeser J."/>
            <person name="Grossart H.-P."/>
            <person name="Kalinowski J."/>
            <person name="Glaeser S."/>
        </authorList>
    </citation>
    <scope>NUCLEOTIDE SEQUENCE [LARGE SCALE GENOMIC DNA]</scope>
    <source>
        <strain evidence="3 4">FNE08-7</strain>
    </source>
</reference>
<dbReference type="SUPFAM" id="SSF56059">
    <property type="entry name" value="Glutathione synthetase ATP-binding domain-like"/>
    <property type="match status" value="1"/>
</dbReference>
<dbReference type="SUPFAM" id="SSF51735">
    <property type="entry name" value="NAD(P)-binding Rossmann-fold domains"/>
    <property type="match status" value="1"/>
</dbReference>
<dbReference type="InterPro" id="IPR013815">
    <property type="entry name" value="ATP_grasp_subdomain_1"/>
</dbReference>
<keyword evidence="4" id="KW-1185">Reference proteome</keyword>
<dbReference type="Gene3D" id="3.40.50.261">
    <property type="entry name" value="Succinyl-CoA synthetase domains"/>
    <property type="match status" value="2"/>
</dbReference>
<dbReference type="Pfam" id="PF13607">
    <property type="entry name" value="Succ_CoA_lig"/>
    <property type="match status" value="1"/>
</dbReference>
<dbReference type="Pfam" id="PF13380">
    <property type="entry name" value="CoA_binding_2"/>
    <property type="match status" value="1"/>
</dbReference>
<dbReference type="SMART" id="SM00881">
    <property type="entry name" value="CoA_binding"/>
    <property type="match status" value="1"/>
</dbReference>
<dbReference type="GO" id="GO:0006099">
    <property type="term" value="P:tricarboxylic acid cycle"/>
    <property type="evidence" value="ECO:0007669"/>
    <property type="project" value="UniProtKB-KW"/>
</dbReference>
<dbReference type="EMBL" id="LLZS01000008">
    <property type="protein sequence ID" value="KUR70886.1"/>
    <property type="molecule type" value="Genomic_DNA"/>
</dbReference>
<dbReference type="Proteomes" id="UP000058012">
    <property type="component" value="Unassembled WGS sequence"/>
</dbReference>
<dbReference type="GO" id="GO:0005524">
    <property type="term" value="F:ATP binding"/>
    <property type="evidence" value="ECO:0007669"/>
    <property type="project" value="InterPro"/>
</dbReference>
<accession>A0A117UU24</accession>
<comment type="caution">
    <text evidence="3">The sequence shown here is derived from an EMBL/GenBank/DDBJ whole genome shotgun (WGS) entry which is preliminary data.</text>
</comment>
<dbReference type="InterPro" id="IPR032875">
    <property type="entry name" value="Succ_CoA_lig_flav_dom"/>
</dbReference>